<sequence>MQLSLLMVMASLAQSVTGRAAGRELHDVIGFVPDTDTLQWKPANLDTLRCPEAADPGPDDGAVVEKWVISRPRVNTFLGIKGYLCHYAKWVTRCEYTWYLSKTISRSIQPLDVTESGCQDAFKEYDAGRLVPGSFPPEACYWASTNDETVHAYTITPHEVIYDPYSNAKLDHIFLHGSCNKDFCETSHDSTMWIAKRKGEGSVCQFVGREDVEIIEGAKFSLRKFQTKVWLRGPSLHNIPLDKLCKIDFCGKTGYRNQQGIWFSIDRVSWSKNHSLPIRQKAVGCKPGENVAVVDTNLPDSDLEATIEEMMWDMNCLNALETIQHHKKVSLHDLYQIAPQKSGPGLAYRLNDGHLEVAQAHYWSVQHPKRGKLSRTCLGARQADETSSCVKWNKWTHVANNTYHAVNGITEVDGQILFPKRRVLHRKYDPEYATRQSLRFIKHPVIDKFEDKATENIEHKDIISKDVNAGDLVGNWVVVAEGKLSEWFGGLGKSIISVVSLIVGLLVLYVIVKLCLYFRPKAKEKIGDMEMKLKKRSESFG</sequence>
<feature type="transmembrane region" description="Helical" evidence="9">
    <location>
        <begin position="495"/>
        <end position="516"/>
    </location>
</feature>
<dbReference type="GO" id="GO:0055036">
    <property type="term" value="C:virion membrane"/>
    <property type="evidence" value="ECO:0007669"/>
    <property type="project" value="UniProtKB-SubCell"/>
</dbReference>
<keyword evidence="3" id="KW-0732">Signal</keyword>
<evidence type="ECO:0000256" key="7">
    <source>
        <dbReference type="ARBA" id="ARBA00023136"/>
    </source>
</evidence>
<evidence type="ECO:0000313" key="13">
    <source>
        <dbReference type="Proteomes" id="UP000208077"/>
    </source>
</evidence>
<dbReference type="Pfam" id="PF24833">
    <property type="entry name" value="Rhabdo_glycop_CD"/>
    <property type="match status" value="1"/>
</dbReference>
<keyword evidence="6 9" id="KW-1133">Transmembrane helix</keyword>
<dbReference type="GO" id="GO:0019031">
    <property type="term" value="C:viral envelope"/>
    <property type="evidence" value="ECO:0007669"/>
    <property type="project" value="UniProtKB-KW"/>
</dbReference>
<feature type="domain" description="Spike glycoprotein G central" evidence="11">
    <location>
        <begin position="285"/>
        <end position="408"/>
    </location>
</feature>
<evidence type="ECO:0000313" key="12">
    <source>
        <dbReference type="EMBL" id="AJR28541.1"/>
    </source>
</evidence>
<dbReference type="GeneID" id="37627384"/>
<dbReference type="OrthoDB" id="21147at10239"/>
<dbReference type="KEGG" id="vg:37627384"/>
<keyword evidence="7 9" id="KW-0472">Membrane</keyword>
<evidence type="ECO:0000256" key="6">
    <source>
        <dbReference type="ARBA" id="ARBA00022989"/>
    </source>
</evidence>
<dbReference type="InterPro" id="IPR001903">
    <property type="entry name" value="Rhabdo_glycop_FD"/>
</dbReference>
<keyword evidence="13" id="KW-1185">Reference proteome</keyword>
<evidence type="ECO:0000256" key="1">
    <source>
        <dbReference type="ARBA" id="ARBA00004563"/>
    </source>
</evidence>
<dbReference type="Gene3D" id="2.30.30.640">
    <property type="match status" value="1"/>
</dbReference>
<dbReference type="EMBL" id="KM205017">
    <property type="protein sequence ID" value="AJR28541.1"/>
    <property type="molecule type" value="Viral_cRNA"/>
</dbReference>
<evidence type="ECO:0000256" key="3">
    <source>
        <dbReference type="ARBA" id="ARBA00022729"/>
    </source>
</evidence>
<organism evidence="12 13">
    <name type="scientific">Nkolbisson virus</name>
    <dbReference type="NCBI Taxonomy" id="380442"/>
    <lineage>
        <taxon>Viruses</taxon>
        <taxon>Riboviria</taxon>
        <taxon>Orthornavirae</taxon>
        <taxon>Negarnaviricota</taxon>
        <taxon>Haploviricotina</taxon>
        <taxon>Monjiviricetes</taxon>
        <taxon>Mononegavirales</taxon>
        <taxon>Rhabdoviridae</taxon>
        <taxon>Alpharhabdovirinae</taxon>
        <taxon>Ledantevirus</taxon>
        <taxon>Ledantevirus nkolbisson</taxon>
    </lineage>
</organism>
<name>A0A0D3R1P3_9RHAB</name>
<dbReference type="Proteomes" id="UP000208077">
    <property type="component" value="Segment"/>
</dbReference>
<evidence type="ECO:0000256" key="9">
    <source>
        <dbReference type="SAM" id="Phobius"/>
    </source>
</evidence>
<keyword evidence="4" id="KW-0946">Virion</keyword>
<proteinExistence type="predicted"/>
<reference evidence="12 13" key="1">
    <citation type="journal article" date="2015" name="PLoS Pathog.">
        <title>Evolution of genome size and complexity in the rhabdoviridae.</title>
        <authorList>
            <person name="Walker P.J."/>
            <person name="Firth C."/>
            <person name="Widen S.G."/>
            <person name="Blasdell K.R."/>
            <person name="Guzman H."/>
            <person name="Wood T.G."/>
            <person name="Paradkar P.N."/>
            <person name="Holmes E.C."/>
            <person name="Tesh R.B."/>
            <person name="Vasilakis N."/>
        </authorList>
    </citation>
    <scope>NUCLEOTIDE SEQUENCE [LARGE SCALE GENOMIC DNA]</scope>
    <source>
        <strain evidence="12 13">YM 31-65</strain>
    </source>
</reference>
<dbReference type="Gene3D" id="2.30.29.130">
    <property type="match status" value="1"/>
</dbReference>
<dbReference type="SUPFAM" id="SSF161008">
    <property type="entry name" value="Viral glycoprotein ectodomain-like"/>
    <property type="match status" value="1"/>
</dbReference>
<dbReference type="InterPro" id="IPR055447">
    <property type="entry name" value="Rhabdo_glycop_CD"/>
</dbReference>
<evidence type="ECO:0000256" key="8">
    <source>
        <dbReference type="ARBA" id="ARBA00023180"/>
    </source>
</evidence>
<keyword evidence="2 9" id="KW-0812">Transmembrane</keyword>
<protein>
    <submittedName>
        <fullName evidence="12">Glycoprotein</fullName>
    </submittedName>
</protein>
<accession>A0A0D3R1P3</accession>
<feature type="domain" description="Spike glycoprotein fusion" evidence="10">
    <location>
        <begin position="80"/>
        <end position="179"/>
    </location>
</feature>
<evidence type="ECO:0000259" key="10">
    <source>
        <dbReference type="Pfam" id="PF00974"/>
    </source>
</evidence>
<dbReference type="RefSeq" id="YP_009362193.1">
    <property type="nucleotide sequence ID" value="NC_034539.1"/>
</dbReference>
<evidence type="ECO:0000259" key="11">
    <source>
        <dbReference type="Pfam" id="PF24833"/>
    </source>
</evidence>
<evidence type="ECO:0000256" key="4">
    <source>
        <dbReference type="ARBA" id="ARBA00022844"/>
    </source>
</evidence>
<dbReference type="Pfam" id="PF00974">
    <property type="entry name" value="Rhabdo_glycop_FD"/>
    <property type="match status" value="1"/>
</dbReference>
<evidence type="ECO:0000256" key="5">
    <source>
        <dbReference type="ARBA" id="ARBA00022879"/>
    </source>
</evidence>
<keyword evidence="5" id="KW-0261">Viral envelope protein</keyword>
<comment type="subcellular location">
    <subcellularLocation>
        <location evidence="1">Virion membrane</location>
        <topology evidence="1">Single-pass type I membrane protein</topology>
    </subcellularLocation>
</comment>
<keyword evidence="8" id="KW-0325">Glycoprotein</keyword>
<evidence type="ECO:0000256" key="2">
    <source>
        <dbReference type="ARBA" id="ARBA00022692"/>
    </source>
</evidence>